<evidence type="ECO:0000256" key="6">
    <source>
        <dbReference type="ARBA" id="ARBA00023125"/>
    </source>
</evidence>
<dbReference type="OrthoDB" id="38200at2157"/>
<dbReference type="Proteomes" id="UP000011560">
    <property type="component" value="Unassembled WGS sequence"/>
</dbReference>
<dbReference type="Gene3D" id="3.40.50.150">
    <property type="entry name" value="Vaccinia Virus protein VP39"/>
    <property type="match status" value="2"/>
</dbReference>
<dbReference type="GO" id="GO:0009307">
    <property type="term" value="P:DNA restriction-modification system"/>
    <property type="evidence" value="ECO:0007669"/>
    <property type="project" value="UniProtKB-KW"/>
</dbReference>
<feature type="domain" description="DNA methylase N-4/N-6" evidence="9">
    <location>
        <begin position="129"/>
        <end position="298"/>
    </location>
</feature>
<feature type="domain" description="DNA methylase N-4/N-6" evidence="9">
    <location>
        <begin position="412"/>
        <end position="443"/>
    </location>
</feature>
<evidence type="ECO:0000313" key="10">
    <source>
        <dbReference type="EMBL" id="ELZ12518.1"/>
    </source>
</evidence>
<dbReference type="SUPFAM" id="SSF53335">
    <property type="entry name" value="S-adenosyl-L-methionine-dependent methyltransferases"/>
    <property type="match status" value="2"/>
</dbReference>
<evidence type="ECO:0000256" key="1">
    <source>
        <dbReference type="ARBA" id="ARBA00010203"/>
    </source>
</evidence>
<keyword evidence="6" id="KW-0238">DNA-binding</keyword>
<dbReference type="EC" id="2.1.1.113" evidence="8"/>
<keyword evidence="11" id="KW-1185">Reference proteome</keyword>
<organism evidence="10 11">
    <name type="scientific">Halovivax asiaticus JCM 14624</name>
    <dbReference type="NCBI Taxonomy" id="1227490"/>
    <lineage>
        <taxon>Archaea</taxon>
        <taxon>Methanobacteriati</taxon>
        <taxon>Methanobacteriota</taxon>
        <taxon>Stenosarchaea group</taxon>
        <taxon>Halobacteria</taxon>
        <taxon>Halobacteriales</taxon>
        <taxon>Natrialbaceae</taxon>
        <taxon>Halovivax</taxon>
    </lineage>
</organism>
<evidence type="ECO:0000256" key="4">
    <source>
        <dbReference type="ARBA" id="ARBA00022691"/>
    </source>
</evidence>
<proteinExistence type="inferred from homology"/>
<comment type="catalytic activity">
    <reaction evidence="7 8">
        <text>a 2'-deoxycytidine in DNA + S-adenosyl-L-methionine = an N(4)-methyl-2'-deoxycytidine in DNA + S-adenosyl-L-homocysteine + H(+)</text>
        <dbReference type="Rhea" id="RHEA:16857"/>
        <dbReference type="Rhea" id="RHEA-COMP:11369"/>
        <dbReference type="Rhea" id="RHEA-COMP:13674"/>
        <dbReference type="ChEBI" id="CHEBI:15378"/>
        <dbReference type="ChEBI" id="CHEBI:57856"/>
        <dbReference type="ChEBI" id="CHEBI:59789"/>
        <dbReference type="ChEBI" id="CHEBI:85452"/>
        <dbReference type="ChEBI" id="CHEBI:137933"/>
        <dbReference type="EC" id="2.1.1.113"/>
    </reaction>
</comment>
<dbReference type="InterPro" id="IPR002941">
    <property type="entry name" value="DNA_methylase_N4/N6"/>
</dbReference>
<comment type="caution">
    <text evidence="10">The sequence shown here is derived from an EMBL/GenBank/DDBJ whole genome shotgun (WGS) entry which is preliminary data.</text>
</comment>
<reference evidence="10 11" key="1">
    <citation type="journal article" date="2014" name="PLoS Genet.">
        <title>Phylogenetically driven sequencing of extremely halophilic archaea reveals strategies for static and dynamic osmo-response.</title>
        <authorList>
            <person name="Becker E.A."/>
            <person name="Seitzer P.M."/>
            <person name="Tritt A."/>
            <person name="Larsen D."/>
            <person name="Krusor M."/>
            <person name="Yao A.I."/>
            <person name="Wu D."/>
            <person name="Madern D."/>
            <person name="Eisen J.A."/>
            <person name="Darling A.E."/>
            <person name="Facciotti M.T."/>
        </authorList>
    </citation>
    <scope>NUCLEOTIDE SEQUENCE [LARGE SCALE GENOMIC DNA]</scope>
    <source>
        <strain evidence="10 11">JCM 14624</strain>
    </source>
</reference>
<dbReference type="InterPro" id="IPR017985">
    <property type="entry name" value="MeTrfase_CN4_CS"/>
</dbReference>
<dbReference type="PATRIC" id="fig|1227490.4.peg.798"/>
<dbReference type="GO" id="GO:0015667">
    <property type="term" value="F:site-specific DNA-methyltransferase (cytosine-N4-specific) activity"/>
    <property type="evidence" value="ECO:0007669"/>
    <property type="project" value="UniProtKB-EC"/>
</dbReference>
<sequence length="456" mass="51038">MDRLDPGVREVISIISEYLDDTNNLSSLEDFTDGDSPSANTPTPSVYNHLSANPELAKKLHGGLKDQLKHHGEVNVEDVQEQQGPIPEPNGELRADIEEANATQIIPKDADENAKTEDSTRIDLPENSVDLIVTSPPYWKKRDYGIDDQLGQESEPDEYIDNLVAALEQWRPFLRPTGSIFLNIGDTYHNKSRVGLPGRFVPAAQEAGWTIRNDIIWAKDNGMPSSVKDRLVPRHEHIIHLVWNDDYYYDLHGYADVYGNGSNPGDVWRMNHDLNSGGHLAPFSDELVQRAITLACPPAVCTKCGEPRTRDRKRGLTNLDTSRSQAKRALEIYEESDLTEDHLRAIQAVGISDAGKAKQFQEGAGENSKEVQKLADEAKEVLGGYFREFTFPQWTTAGWTHCECEEPDYEPGVVFDPFAGSGTTIRAANELRYHAWGTDLDTSNFEKNQSLARYSE</sequence>
<evidence type="ECO:0000256" key="5">
    <source>
        <dbReference type="ARBA" id="ARBA00022747"/>
    </source>
</evidence>
<gene>
    <name evidence="10" type="ORF">C479_03957</name>
</gene>
<evidence type="ECO:0000256" key="3">
    <source>
        <dbReference type="ARBA" id="ARBA00022679"/>
    </source>
</evidence>
<dbReference type="STRING" id="1227490.C479_03957"/>
<name>M0BQB6_9EURY</name>
<evidence type="ECO:0000313" key="11">
    <source>
        <dbReference type="Proteomes" id="UP000011560"/>
    </source>
</evidence>
<evidence type="ECO:0000256" key="2">
    <source>
        <dbReference type="ARBA" id="ARBA00022603"/>
    </source>
</evidence>
<keyword evidence="2 8" id="KW-0489">Methyltransferase</keyword>
<dbReference type="EMBL" id="AOIQ01000008">
    <property type="protein sequence ID" value="ELZ12518.1"/>
    <property type="molecule type" value="Genomic_DNA"/>
</dbReference>
<dbReference type="PROSITE" id="PS00093">
    <property type="entry name" value="N4_MTASE"/>
    <property type="match status" value="1"/>
</dbReference>
<evidence type="ECO:0000256" key="8">
    <source>
        <dbReference type="RuleBase" id="RU362026"/>
    </source>
</evidence>
<dbReference type="InterPro" id="IPR029063">
    <property type="entry name" value="SAM-dependent_MTases_sf"/>
</dbReference>
<accession>M0BQB6</accession>
<dbReference type="InterPro" id="IPR001091">
    <property type="entry name" value="RM_Methyltransferase"/>
</dbReference>
<keyword evidence="5 8" id="KW-0680">Restriction system</keyword>
<protein>
    <recommendedName>
        <fullName evidence="8">Type II methyltransferase</fullName>
        <ecNumber evidence="8">2.1.1.113</ecNumber>
    </recommendedName>
    <alternativeName>
        <fullName evidence="8">N-4 cytosine-specific methyltransferase</fullName>
    </alternativeName>
</protein>
<comment type="similarity">
    <text evidence="1">Belongs to the N(4)/N(6)-methyltransferase family. N(4) subfamily.</text>
</comment>
<dbReference type="PRINTS" id="PR00508">
    <property type="entry name" value="S21N4MTFRASE"/>
</dbReference>
<dbReference type="GO" id="GO:0008170">
    <property type="term" value="F:N-methyltransferase activity"/>
    <property type="evidence" value="ECO:0007669"/>
    <property type="project" value="InterPro"/>
</dbReference>
<evidence type="ECO:0000259" key="9">
    <source>
        <dbReference type="Pfam" id="PF01555"/>
    </source>
</evidence>
<dbReference type="GO" id="GO:0032259">
    <property type="term" value="P:methylation"/>
    <property type="evidence" value="ECO:0007669"/>
    <property type="project" value="UniProtKB-KW"/>
</dbReference>
<dbReference type="AlphaFoldDB" id="M0BQB6"/>
<dbReference type="GO" id="GO:0003677">
    <property type="term" value="F:DNA binding"/>
    <property type="evidence" value="ECO:0007669"/>
    <property type="project" value="UniProtKB-KW"/>
</dbReference>
<dbReference type="Pfam" id="PF01555">
    <property type="entry name" value="N6_N4_Mtase"/>
    <property type="match status" value="2"/>
</dbReference>
<evidence type="ECO:0000256" key="7">
    <source>
        <dbReference type="ARBA" id="ARBA00049120"/>
    </source>
</evidence>
<keyword evidence="3" id="KW-0808">Transferase</keyword>
<keyword evidence="4 8" id="KW-0949">S-adenosyl-L-methionine</keyword>